<dbReference type="EMBL" id="MU118202">
    <property type="protein sequence ID" value="KAF9643626.1"/>
    <property type="molecule type" value="Genomic_DNA"/>
</dbReference>
<reference evidence="1" key="1">
    <citation type="submission" date="2019-10" db="EMBL/GenBank/DDBJ databases">
        <authorList>
            <consortium name="DOE Joint Genome Institute"/>
            <person name="Kuo A."/>
            <person name="Miyauchi S."/>
            <person name="Kiss E."/>
            <person name="Drula E."/>
            <person name="Kohler A."/>
            <person name="Sanchez-Garcia M."/>
            <person name="Andreopoulos B."/>
            <person name="Barry K.W."/>
            <person name="Bonito G."/>
            <person name="Buee M."/>
            <person name="Carver A."/>
            <person name="Chen C."/>
            <person name="Cichocki N."/>
            <person name="Clum A."/>
            <person name="Culley D."/>
            <person name="Crous P.W."/>
            <person name="Fauchery L."/>
            <person name="Girlanda M."/>
            <person name="Hayes R."/>
            <person name="Keri Z."/>
            <person name="Labutti K."/>
            <person name="Lipzen A."/>
            <person name="Lombard V."/>
            <person name="Magnuson J."/>
            <person name="Maillard F."/>
            <person name="Morin E."/>
            <person name="Murat C."/>
            <person name="Nolan M."/>
            <person name="Ohm R."/>
            <person name="Pangilinan J."/>
            <person name="Pereira M."/>
            <person name="Perotto S."/>
            <person name="Peter M."/>
            <person name="Riley R."/>
            <person name="Sitrit Y."/>
            <person name="Stielow B."/>
            <person name="Szollosi G."/>
            <person name="Zifcakova L."/>
            <person name="Stursova M."/>
            <person name="Spatafora J.W."/>
            <person name="Tedersoo L."/>
            <person name="Vaario L.-M."/>
            <person name="Yamada A."/>
            <person name="Yan M."/>
            <person name="Wang P."/>
            <person name="Xu J."/>
            <person name="Bruns T."/>
            <person name="Baldrian P."/>
            <person name="Vilgalys R."/>
            <person name="Henrissat B."/>
            <person name="Grigoriev I.V."/>
            <person name="Hibbett D."/>
            <person name="Nagy L.G."/>
            <person name="Martin F.M."/>
        </authorList>
    </citation>
    <scope>NUCLEOTIDE SEQUENCE</scope>
    <source>
        <strain evidence="1">P2</strain>
    </source>
</reference>
<evidence type="ECO:0000313" key="2">
    <source>
        <dbReference type="Proteomes" id="UP000886501"/>
    </source>
</evidence>
<evidence type="ECO:0000313" key="1">
    <source>
        <dbReference type="EMBL" id="KAF9643626.1"/>
    </source>
</evidence>
<keyword evidence="2" id="KW-1185">Reference proteome</keyword>
<dbReference type="Proteomes" id="UP000886501">
    <property type="component" value="Unassembled WGS sequence"/>
</dbReference>
<name>A0ACB6Z1S8_THEGA</name>
<sequence>MHVLVFGGSRNIGYFTTLRLLNQGHSATLLLRNTSVFDNDVRMQPHVESGRAQLVQGDALVSDDVKSAWDKATDYGRAVDYVIFTIGATPDMSSFKLTKGFTINPPNITTKAILNVLCTMPDSVPRPKLIAATSIGVTKDSPLPLVYKPLYGYLLREPHADKLGLERVLAHVSGREWNDREPRTEITTVDEVKWQDRKGLPPFGSLEILILRLPIFADSNHKSAPLPLTTNAGLSGTYTISREEVAHFIAESAVKSWDQFKGKAVTVSR</sequence>
<protein>
    <submittedName>
        <fullName evidence="1">Uncharacterized protein</fullName>
    </submittedName>
</protein>
<gene>
    <name evidence="1" type="ORF">BDM02DRAFT_3104173</name>
</gene>
<reference evidence="1" key="2">
    <citation type="journal article" date="2020" name="Nat. Commun.">
        <title>Large-scale genome sequencing of mycorrhizal fungi provides insights into the early evolution of symbiotic traits.</title>
        <authorList>
            <person name="Miyauchi S."/>
            <person name="Kiss E."/>
            <person name="Kuo A."/>
            <person name="Drula E."/>
            <person name="Kohler A."/>
            <person name="Sanchez-Garcia M."/>
            <person name="Morin E."/>
            <person name="Andreopoulos B."/>
            <person name="Barry K.W."/>
            <person name="Bonito G."/>
            <person name="Buee M."/>
            <person name="Carver A."/>
            <person name="Chen C."/>
            <person name="Cichocki N."/>
            <person name="Clum A."/>
            <person name="Culley D."/>
            <person name="Crous P.W."/>
            <person name="Fauchery L."/>
            <person name="Girlanda M."/>
            <person name="Hayes R.D."/>
            <person name="Keri Z."/>
            <person name="LaButti K."/>
            <person name="Lipzen A."/>
            <person name="Lombard V."/>
            <person name="Magnuson J."/>
            <person name="Maillard F."/>
            <person name="Murat C."/>
            <person name="Nolan M."/>
            <person name="Ohm R.A."/>
            <person name="Pangilinan J."/>
            <person name="Pereira M.F."/>
            <person name="Perotto S."/>
            <person name="Peter M."/>
            <person name="Pfister S."/>
            <person name="Riley R."/>
            <person name="Sitrit Y."/>
            <person name="Stielow J.B."/>
            <person name="Szollosi G."/>
            <person name="Zifcakova L."/>
            <person name="Stursova M."/>
            <person name="Spatafora J.W."/>
            <person name="Tedersoo L."/>
            <person name="Vaario L.M."/>
            <person name="Yamada A."/>
            <person name="Yan M."/>
            <person name="Wang P."/>
            <person name="Xu J."/>
            <person name="Bruns T."/>
            <person name="Baldrian P."/>
            <person name="Vilgalys R."/>
            <person name="Dunand C."/>
            <person name="Henrissat B."/>
            <person name="Grigoriev I.V."/>
            <person name="Hibbett D."/>
            <person name="Nagy L.G."/>
            <person name="Martin F.M."/>
        </authorList>
    </citation>
    <scope>NUCLEOTIDE SEQUENCE</scope>
    <source>
        <strain evidence="1">P2</strain>
    </source>
</reference>
<accession>A0ACB6Z1S8</accession>
<comment type="caution">
    <text evidence="1">The sequence shown here is derived from an EMBL/GenBank/DDBJ whole genome shotgun (WGS) entry which is preliminary data.</text>
</comment>
<proteinExistence type="predicted"/>
<organism evidence="1 2">
    <name type="scientific">Thelephora ganbajun</name>
    <name type="common">Ganba fungus</name>
    <dbReference type="NCBI Taxonomy" id="370292"/>
    <lineage>
        <taxon>Eukaryota</taxon>
        <taxon>Fungi</taxon>
        <taxon>Dikarya</taxon>
        <taxon>Basidiomycota</taxon>
        <taxon>Agaricomycotina</taxon>
        <taxon>Agaricomycetes</taxon>
        <taxon>Thelephorales</taxon>
        <taxon>Thelephoraceae</taxon>
        <taxon>Thelephora</taxon>
    </lineage>
</organism>